<evidence type="ECO:0000313" key="2">
    <source>
        <dbReference type="EMBL" id="KAK6187974.1"/>
    </source>
</evidence>
<dbReference type="InterPro" id="IPR032675">
    <property type="entry name" value="LRR_dom_sf"/>
</dbReference>
<gene>
    <name evidence="2" type="ORF">SNE40_005888</name>
</gene>
<sequence>MADTTEDDKISTIAGFSEQTAENHSYFTDGQLSCVGQDIEQIPQSLIDDYCKVTQRLDLSYNRLFSLQGLEDFENLQELILDNNELTDDMNIPPLKQLHTVTLNKNKINNLDALLDKLQNNLPDLRYLSLLGNTACPNQLSSSEKDDDDYRRYRYYVIYRLSKLKFLDSSPIKKSEVEEALRVGPYMKTIKVNENQIVCPSSESSSSSGSFTPLPSTSRDGDHKGTYGKSKYIYYGRHSEGNRFIRNNDL</sequence>
<comment type="caution">
    <text evidence="2">The sequence shown here is derived from an EMBL/GenBank/DDBJ whole genome shotgun (WGS) entry which is preliminary data.</text>
</comment>
<dbReference type="InterPro" id="IPR043313">
    <property type="entry name" value="LRMDA"/>
</dbReference>
<dbReference type="Proteomes" id="UP001347796">
    <property type="component" value="Unassembled WGS sequence"/>
</dbReference>
<feature type="region of interest" description="Disordered" evidence="1">
    <location>
        <begin position="199"/>
        <end position="226"/>
    </location>
</feature>
<dbReference type="EMBL" id="JAZGQO010000004">
    <property type="protein sequence ID" value="KAK6187974.1"/>
    <property type="molecule type" value="Genomic_DNA"/>
</dbReference>
<feature type="compositionally biased region" description="Low complexity" evidence="1">
    <location>
        <begin position="200"/>
        <end position="218"/>
    </location>
</feature>
<dbReference type="InterPro" id="IPR001611">
    <property type="entry name" value="Leu-rich_rpt"/>
</dbReference>
<dbReference type="PROSITE" id="PS51450">
    <property type="entry name" value="LRR"/>
    <property type="match status" value="1"/>
</dbReference>
<evidence type="ECO:0000313" key="3">
    <source>
        <dbReference type="Proteomes" id="UP001347796"/>
    </source>
</evidence>
<dbReference type="Gene3D" id="3.80.10.10">
    <property type="entry name" value="Ribonuclease Inhibitor"/>
    <property type="match status" value="1"/>
</dbReference>
<evidence type="ECO:0008006" key="4">
    <source>
        <dbReference type="Google" id="ProtNLM"/>
    </source>
</evidence>
<dbReference type="PANTHER" id="PTHR46282">
    <property type="entry name" value="LEUCINE-RICH MELANOCYTE DIFFERENTIATION-ASSOCIATED PROTEIN"/>
    <property type="match status" value="1"/>
</dbReference>
<dbReference type="PANTHER" id="PTHR46282:SF2">
    <property type="entry name" value="LEUCINE-RICH MELANOCYTE DIFFERENTIATION-ASSOCIATED PROTEIN"/>
    <property type="match status" value="1"/>
</dbReference>
<accession>A0AAN8K7G4</accession>
<reference evidence="2 3" key="1">
    <citation type="submission" date="2024-01" db="EMBL/GenBank/DDBJ databases">
        <title>The genome of the rayed Mediterranean limpet Patella caerulea (Linnaeus, 1758).</title>
        <authorList>
            <person name="Anh-Thu Weber A."/>
            <person name="Halstead-Nussloch G."/>
        </authorList>
    </citation>
    <scope>NUCLEOTIDE SEQUENCE [LARGE SCALE GENOMIC DNA]</scope>
    <source>
        <strain evidence="2">AATW-2023a</strain>
        <tissue evidence="2">Whole specimen</tissue>
    </source>
</reference>
<name>A0AAN8K7G4_PATCE</name>
<dbReference type="FunFam" id="3.80.10.10:FF:000695">
    <property type="entry name" value="leucine-rich melanocyte differentiation-associated protein"/>
    <property type="match status" value="1"/>
</dbReference>
<keyword evidence="3" id="KW-1185">Reference proteome</keyword>
<dbReference type="SUPFAM" id="SSF52058">
    <property type="entry name" value="L domain-like"/>
    <property type="match status" value="1"/>
</dbReference>
<dbReference type="AlphaFoldDB" id="A0AAN8K7G4"/>
<organism evidence="2 3">
    <name type="scientific">Patella caerulea</name>
    <name type="common">Rayed Mediterranean limpet</name>
    <dbReference type="NCBI Taxonomy" id="87958"/>
    <lineage>
        <taxon>Eukaryota</taxon>
        <taxon>Metazoa</taxon>
        <taxon>Spiralia</taxon>
        <taxon>Lophotrochozoa</taxon>
        <taxon>Mollusca</taxon>
        <taxon>Gastropoda</taxon>
        <taxon>Patellogastropoda</taxon>
        <taxon>Patelloidea</taxon>
        <taxon>Patellidae</taxon>
        <taxon>Patella</taxon>
    </lineage>
</organism>
<protein>
    <recommendedName>
        <fullName evidence="4">Leucine-rich melanocyte differentiation-associated protein</fullName>
    </recommendedName>
</protein>
<evidence type="ECO:0000256" key="1">
    <source>
        <dbReference type="SAM" id="MobiDB-lite"/>
    </source>
</evidence>
<proteinExistence type="predicted"/>